<feature type="compositionally biased region" description="Low complexity" evidence="1">
    <location>
        <begin position="28"/>
        <end position="37"/>
    </location>
</feature>
<keyword evidence="4" id="KW-1185">Reference proteome</keyword>
<feature type="domain" description="PepSY" evidence="2">
    <location>
        <begin position="142"/>
        <end position="202"/>
    </location>
</feature>
<feature type="region of interest" description="Disordered" evidence="1">
    <location>
        <begin position="69"/>
        <end position="95"/>
    </location>
</feature>
<organism evidence="3 4">
    <name type="scientific">Streptomyces albiaxialis</name>
    <dbReference type="NCBI Taxonomy" id="329523"/>
    <lineage>
        <taxon>Bacteria</taxon>
        <taxon>Bacillati</taxon>
        <taxon>Actinomycetota</taxon>
        <taxon>Actinomycetes</taxon>
        <taxon>Kitasatosporales</taxon>
        <taxon>Streptomycetaceae</taxon>
        <taxon>Streptomyces</taxon>
    </lineage>
</organism>
<accession>A0ABN2WXZ1</accession>
<comment type="caution">
    <text evidence="3">The sequence shown here is derived from an EMBL/GenBank/DDBJ whole genome shotgun (WGS) entry which is preliminary data.</text>
</comment>
<feature type="region of interest" description="Disordered" evidence="1">
    <location>
        <begin position="114"/>
        <end position="162"/>
    </location>
</feature>
<name>A0ABN2WXZ1_9ACTN</name>
<protein>
    <recommendedName>
        <fullName evidence="2">PepSY domain-containing protein</fullName>
    </recommendedName>
</protein>
<reference evidence="3 4" key="1">
    <citation type="journal article" date="2019" name="Int. J. Syst. Evol. Microbiol.">
        <title>The Global Catalogue of Microorganisms (GCM) 10K type strain sequencing project: providing services to taxonomists for standard genome sequencing and annotation.</title>
        <authorList>
            <consortium name="The Broad Institute Genomics Platform"/>
            <consortium name="The Broad Institute Genome Sequencing Center for Infectious Disease"/>
            <person name="Wu L."/>
            <person name="Ma J."/>
        </authorList>
    </citation>
    <scope>NUCLEOTIDE SEQUENCE [LARGE SCALE GENOMIC DNA]</scope>
    <source>
        <strain evidence="3 4">JCM 15478</strain>
    </source>
</reference>
<feature type="domain" description="PepSY" evidence="2">
    <location>
        <begin position="59"/>
        <end position="119"/>
    </location>
</feature>
<gene>
    <name evidence="3" type="ORF">GCM10009801_74530</name>
</gene>
<proteinExistence type="predicted"/>
<feature type="region of interest" description="Disordered" evidence="1">
    <location>
        <begin position="17"/>
        <end position="53"/>
    </location>
</feature>
<dbReference type="Proteomes" id="UP001500016">
    <property type="component" value="Unassembled WGS sequence"/>
</dbReference>
<evidence type="ECO:0000313" key="4">
    <source>
        <dbReference type="Proteomes" id="UP001500016"/>
    </source>
</evidence>
<sequence length="207" mass="21881">MGVTCVLAVAWGVLTGCGDDGEGGDGGDASPSASEGSGSPGGRLTDDQRERKRMISASKVSYRKALAAATHAVRGTEPVKAELDSASDSGDRPRWETEVATARGVASTVLVDAVSGKAQKPRDAERESDDRDKLADRLREAKVTPEQAARTALDKKGGSVSAVELDDNDAGKVIWSVDVVTPKDWTKTTFDIDAATRKVLREHTDRD</sequence>
<feature type="compositionally biased region" description="Basic and acidic residues" evidence="1">
    <location>
        <begin position="77"/>
        <end position="95"/>
    </location>
</feature>
<dbReference type="Pfam" id="PF03413">
    <property type="entry name" value="PepSY"/>
    <property type="match status" value="2"/>
</dbReference>
<evidence type="ECO:0000256" key="1">
    <source>
        <dbReference type="SAM" id="MobiDB-lite"/>
    </source>
</evidence>
<feature type="compositionally biased region" description="Basic and acidic residues" evidence="1">
    <location>
        <begin position="120"/>
        <end position="143"/>
    </location>
</feature>
<dbReference type="InterPro" id="IPR025711">
    <property type="entry name" value="PepSY"/>
</dbReference>
<evidence type="ECO:0000313" key="3">
    <source>
        <dbReference type="EMBL" id="GAA2101348.1"/>
    </source>
</evidence>
<dbReference type="EMBL" id="BAAAPE010000025">
    <property type="protein sequence ID" value="GAA2101348.1"/>
    <property type="molecule type" value="Genomic_DNA"/>
</dbReference>
<evidence type="ECO:0000259" key="2">
    <source>
        <dbReference type="Pfam" id="PF03413"/>
    </source>
</evidence>
<dbReference type="Gene3D" id="3.10.450.40">
    <property type="match status" value="2"/>
</dbReference>